<keyword evidence="8 15" id="KW-0411">Iron-sulfur</keyword>
<dbReference type="InterPro" id="IPR036249">
    <property type="entry name" value="Thioredoxin-like_sf"/>
</dbReference>
<evidence type="ECO:0000256" key="14">
    <source>
        <dbReference type="ARBA" id="ARBA00047712"/>
    </source>
</evidence>
<dbReference type="Proteomes" id="UP000033671">
    <property type="component" value="Unassembled WGS sequence"/>
</dbReference>
<comment type="cofactor">
    <cofactor evidence="13">
        <name>[2Fe-2S] cluster</name>
        <dbReference type="ChEBI" id="CHEBI:190135"/>
    </cofactor>
</comment>
<evidence type="ECO:0000313" key="17">
    <source>
        <dbReference type="Proteomes" id="UP000033671"/>
    </source>
</evidence>
<comment type="cofactor">
    <cofactor evidence="15">
        <name>[2Fe-2S] cluster</name>
        <dbReference type="ChEBI" id="CHEBI:190135"/>
    </cofactor>
    <text evidence="15">Binds 1 [2Fe-2S] cluster.</text>
</comment>
<dbReference type="CDD" id="cd03064">
    <property type="entry name" value="TRX_Fd_NuoE"/>
    <property type="match status" value="1"/>
</dbReference>
<dbReference type="PANTHER" id="PTHR10371:SF3">
    <property type="entry name" value="NADH DEHYDROGENASE [UBIQUINONE] FLAVOPROTEIN 2, MITOCHONDRIAL"/>
    <property type="match status" value="1"/>
</dbReference>
<keyword evidence="9" id="KW-0520">NAD</keyword>
<comment type="catalytic activity">
    <reaction evidence="14">
        <text>a quinone + NADH + 5 H(+)(in) = a quinol + NAD(+) + 4 H(+)(out)</text>
        <dbReference type="Rhea" id="RHEA:57888"/>
        <dbReference type="ChEBI" id="CHEBI:15378"/>
        <dbReference type="ChEBI" id="CHEBI:24646"/>
        <dbReference type="ChEBI" id="CHEBI:57540"/>
        <dbReference type="ChEBI" id="CHEBI:57945"/>
        <dbReference type="ChEBI" id="CHEBI:132124"/>
    </reaction>
</comment>
<feature type="binding site" evidence="15">
    <location>
        <position position="137"/>
    </location>
    <ligand>
        <name>[2Fe-2S] cluster</name>
        <dbReference type="ChEBI" id="CHEBI:190135"/>
    </ligand>
</feature>
<dbReference type="PROSITE" id="PS01099">
    <property type="entry name" value="COMPLEX1_24K"/>
    <property type="match status" value="1"/>
</dbReference>
<comment type="function">
    <text evidence="10">NDH-1 shuttles electrons from NADH, via FMN and iron-sulfur (Fe-S) centers, to quinones in the respiratory chain. Couples the redox reaction to proton translocation (for every two electrons transferred, four hydrogen ions are translocated across the cytoplasmic membrane), and thus conserves the redox energy in a proton gradient.</text>
</comment>
<dbReference type="PANTHER" id="PTHR10371">
    <property type="entry name" value="NADH DEHYDROGENASE UBIQUINONE FLAVOPROTEIN 2, MITOCHONDRIAL"/>
    <property type="match status" value="1"/>
</dbReference>
<evidence type="ECO:0000256" key="4">
    <source>
        <dbReference type="ARBA" id="ARBA00022719"/>
    </source>
</evidence>
<keyword evidence="3 15" id="KW-0001">2Fe-2S</keyword>
<proteinExistence type="inferred from homology"/>
<evidence type="ECO:0000256" key="9">
    <source>
        <dbReference type="ARBA" id="ARBA00023027"/>
    </source>
</evidence>
<dbReference type="GO" id="GO:0098662">
    <property type="term" value="P:inorganic cation transmembrane transport"/>
    <property type="evidence" value="ECO:0007669"/>
    <property type="project" value="UniProtKB-ARBA"/>
</dbReference>
<evidence type="ECO:0000256" key="5">
    <source>
        <dbReference type="ARBA" id="ARBA00022723"/>
    </source>
</evidence>
<dbReference type="GO" id="GO:0048038">
    <property type="term" value="F:quinone binding"/>
    <property type="evidence" value="ECO:0007669"/>
    <property type="project" value="UniProtKB-KW"/>
</dbReference>
<dbReference type="InterPro" id="IPR002023">
    <property type="entry name" value="NuoE-like"/>
</dbReference>
<dbReference type="FunFam" id="1.10.10.1590:FF:000001">
    <property type="entry name" value="NADH-quinone oxidoreductase subunit E"/>
    <property type="match status" value="1"/>
</dbReference>
<protein>
    <recommendedName>
        <fullName evidence="2">NADH-quinone oxidoreductase subunit E</fullName>
    </recommendedName>
    <alternativeName>
        <fullName evidence="11">NADH dehydrogenase I subunit E</fullName>
    </alternativeName>
    <alternativeName>
        <fullName evidence="12">NDH-1 subunit E</fullName>
    </alternativeName>
</protein>
<dbReference type="GO" id="GO:0098796">
    <property type="term" value="C:membrane protein complex"/>
    <property type="evidence" value="ECO:0007669"/>
    <property type="project" value="UniProtKB-ARBA"/>
</dbReference>
<evidence type="ECO:0000313" key="16">
    <source>
        <dbReference type="EMBL" id="KJV76719.1"/>
    </source>
</evidence>
<evidence type="ECO:0000256" key="12">
    <source>
        <dbReference type="ARBA" id="ARBA00032788"/>
    </source>
</evidence>
<reference evidence="16 17" key="1">
    <citation type="submission" date="2015-01" db="EMBL/GenBank/DDBJ databases">
        <title>Genome Sequencing of Rickettsiales.</title>
        <authorList>
            <person name="Daugherty S.C."/>
            <person name="Su Q."/>
            <person name="Abolude K."/>
            <person name="Beier-Sexton M."/>
            <person name="Carlyon J.A."/>
            <person name="Carter R."/>
            <person name="Day N.P."/>
            <person name="Dumler S.J."/>
            <person name="Dyachenko V."/>
            <person name="Godinez A."/>
            <person name="Kurtti T.J."/>
            <person name="Lichay M."/>
            <person name="Mullins K.E."/>
            <person name="Ott S."/>
            <person name="Pappas-Brown V."/>
            <person name="Paris D.H."/>
            <person name="Patel P."/>
            <person name="Richards A.L."/>
            <person name="Sadzewicz L."/>
            <person name="Sears K."/>
            <person name="Seidman D."/>
            <person name="Sengamalay N."/>
            <person name="Stenos J."/>
            <person name="Tallon L.J."/>
            <person name="Vincent G."/>
            <person name="Fraser C.M."/>
            <person name="Munderloh U."/>
            <person name="Dunning-Hotopp J.C."/>
        </authorList>
    </citation>
    <scope>NUCLEOTIDE SEQUENCE [LARGE SCALE GENOMIC DNA]</scope>
    <source>
        <strain evidence="16 17">TA716</strain>
    </source>
</reference>
<evidence type="ECO:0000256" key="7">
    <source>
        <dbReference type="ARBA" id="ARBA00023004"/>
    </source>
</evidence>
<dbReference type="GO" id="GO:0031967">
    <property type="term" value="C:organelle envelope"/>
    <property type="evidence" value="ECO:0007669"/>
    <property type="project" value="UniProtKB-ARBA"/>
</dbReference>
<evidence type="ECO:0000256" key="2">
    <source>
        <dbReference type="ARBA" id="ARBA00019898"/>
    </source>
</evidence>
<dbReference type="GO" id="GO:1902494">
    <property type="term" value="C:catalytic complex"/>
    <property type="evidence" value="ECO:0007669"/>
    <property type="project" value="UniProtKB-ARBA"/>
</dbReference>
<organism evidence="16 17">
    <name type="scientific">Orientia tsutsugamushi str. TA716</name>
    <dbReference type="NCBI Taxonomy" id="1359175"/>
    <lineage>
        <taxon>Bacteria</taxon>
        <taxon>Pseudomonadati</taxon>
        <taxon>Pseudomonadota</taxon>
        <taxon>Alphaproteobacteria</taxon>
        <taxon>Rickettsiales</taxon>
        <taxon>Rickettsiaceae</taxon>
        <taxon>Rickettsieae</taxon>
        <taxon>Orientia</taxon>
    </lineage>
</organism>
<dbReference type="NCBIfam" id="NF005725">
    <property type="entry name" value="PRK07539.1-5"/>
    <property type="match status" value="1"/>
</dbReference>
<keyword evidence="7 15" id="KW-0408">Iron</keyword>
<dbReference type="GO" id="GO:0022890">
    <property type="term" value="F:inorganic cation transmembrane transporter activity"/>
    <property type="evidence" value="ECO:0007669"/>
    <property type="project" value="UniProtKB-ARBA"/>
</dbReference>
<dbReference type="EMBL" id="LAOA01000016">
    <property type="protein sequence ID" value="KJV76719.1"/>
    <property type="molecule type" value="Genomic_DNA"/>
</dbReference>
<dbReference type="GO" id="GO:0003954">
    <property type="term" value="F:NADH dehydrogenase activity"/>
    <property type="evidence" value="ECO:0007669"/>
    <property type="project" value="TreeGrafter"/>
</dbReference>
<dbReference type="PIRSF" id="PIRSF000216">
    <property type="entry name" value="NADH_DH_24kDa"/>
    <property type="match status" value="1"/>
</dbReference>
<name>A0A0F3PBV3_ORITS</name>
<evidence type="ECO:0000256" key="15">
    <source>
        <dbReference type="PIRSR" id="PIRSR000216-1"/>
    </source>
</evidence>
<evidence type="ECO:0000256" key="1">
    <source>
        <dbReference type="ARBA" id="ARBA00010643"/>
    </source>
</evidence>
<dbReference type="GO" id="GO:0046872">
    <property type="term" value="F:metal ion binding"/>
    <property type="evidence" value="ECO:0007669"/>
    <property type="project" value="UniProtKB-KW"/>
</dbReference>
<evidence type="ECO:0000256" key="3">
    <source>
        <dbReference type="ARBA" id="ARBA00022714"/>
    </source>
</evidence>
<dbReference type="NCBIfam" id="TIGR01958">
    <property type="entry name" value="nuoE_fam"/>
    <property type="match status" value="1"/>
</dbReference>
<comment type="similarity">
    <text evidence="1">Belongs to the complex I 24 kDa subunit family.</text>
</comment>
<evidence type="ECO:0000256" key="13">
    <source>
        <dbReference type="ARBA" id="ARBA00034078"/>
    </source>
</evidence>
<keyword evidence="5 15" id="KW-0479">Metal-binding</keyword>
<keyword evidence="6" id="KW-1278">Translocase</keyword>
<dbReference type="FunFam" id="3.40.30.10:FF:000022">
    <property type="entry name" value="NADH dehydrogenase flavoprotein 2, mitochondrial"/>
    <property type="match status" value="1"/>
</dbReference>
<dbReference type="Gene3D" id="3.40.30.10">
    <property type="entry name" value="Glutaredoxin"/>
    <property type="match status" value="1"/>
</dbReference>
<keyword evidence="4" id="KW-0874">Quinone</keyword>
<evidence type="ECO:0000256" key="10">
    <source>
        <dbReference type="ARBA" id="ARBA00025189"/>
    </source>
</evidence>
<accession>A0A0F3PBV3</accession>
<evidence type="ECO:0000256" key="8">
    <source>
        <dbReference type="ARBA" id="ARBA00023014"/>
    </source>
</evidence>
<feature type="binding site" evidence="15">
    <location>
        <position position="133"/>
    </location>
    <ligand>
        <name>[2Fe-2S] cluster</name>
        <dbReference type="ChEBI" id="CHEBI:190135"/>
    </ligand>
</feature>
<dbReference type="InterPro" id="IPR042128">
    <property type="entry name" value="NuoE_dom"/>
</dbReference>
<dbReference type="RefSeq" id="WP_045916861.1">
    <property type="nucleotide sequence ID" value="NZ_LAOA01000016.1"/>
</dbReference>
<evidence type="ECO:0000256" key="6">
    <source>
        <dbReference type="ARBA" id="ARBA00022967"/>
    </source>
</evidence>
<dbReference type="Pfam" id="PF01257">
    <property type="entry name" value="2Fe-2S_thioredx"/>
    <property type="match status" value="1"/>
</dbReference>
<dbReference type="SUPFAM" id="SSF52833">
    <property type="entry name" value="Thioredoxin-like"/>
    <property type="match status" value="1"/>
</dbReference>
<dbReference type="GO" id="GO:0031090">
    <property type="term" value="C:organelle membrane"/>
    <property type="evidence" value="ECO:0007669"/>
    <property type="project" value="UniProtKB-ARBA"/>
</dbReference>
<dbReference type="GO" id="GO:0051537">
    <property type="term" value="F:2 iron, 2 sulfur cluster binding"/>
    <property type="evidence" value="ECO:0007669"/>
    <property type="project" value="UniProtKB-KW"/>
</dbReference>
<gene>
    <name evidence="16" type="primary">nuoE</name>
    <name evidence="16" type="ORF">OTSTA716_0664</name>
</gene>
<comment type="caution">
    <text evidence="16">The sequence shown here is derived from an EMBL/GenBank/DDBJ whole genome shotgun (WGS) entry which is preliminary data.</text>
</comment>
<dbReference type="GO" id="GO:0022804">
    <property type="term" value="F:active transmembrane transporter activity"/>
    <property type="evidence" value="ECO:0007669"/>
    <property type="project" value="UniProtKB-ARBA"/>
</dbReference>
<feature type="binding site" evidence="15">
    <location>
        <position position="92"/>
    </location>
    <ligand>
        <name>[2Fe-2S] cluster</name>
        <dbReference type="ChEBI" id="CHEBI:190135"/>
    </ligand>
</feature>
<sequence length="184" mass="20908">MNSATKPEFSFSNETLVIAKKIINNYPAGKEASAVLAILDLAQNQNNNWLSNSCIEYVANLLKMPYIKVYEIASFYTMFNLQPVGKYHIQICCTTPCWLRGSDDIMNFCKKLLKIETGKTSQDKLFTVSETECLGACRNAPVVQINHDYYENLTNDKIEEIINNLHAKDLQKKSELKPDNKSDL</sequence>
<dbReference type="PATRIC" id="fig|1359175.3.peg.867"/>
<evidence type="ECO:0000256" key="11">
    <source>
        <dbReference type="ARBA" id="ARBA00031580"/>
    </source>
</evidence>
<dbReference type="InterPro" id="IPR041921">
    <property type="entry name" value="NuoE_N"/>
</dbReference>
<dbReference type="GO" id="GO:0008324">
    <property type="term" value="F:monoatomic cation transmembrane transporter activity"/>
    <property type="evidence" value="ECO:0007669"/>
    <property type="project" value="UniProtKB-ARBA"/>
</dbReference>
<dbReference type="Gene3D" id="1.10.10.1590">
    <property type="entry name" value="NADH-quinone oxidoreductase subunit E"/>
    <property type="match status" value="1"/>
</dbReference>
<dbReference type="AlphaFoldDB" id="A0A0F3PBV3"/>
<feature type="binding site" evidence="15">
    <location>
        <position position="97"/>
    </location>
    <ligand>
        <name>[2Fe-2S] cluster</name>
        <dbReference type="ChEBI" id="CHEBI:190135"/>
    </ligand>
</feature>